<name>A0A2X4Y8W9_SERPL</name>
<dbReference type="RefSeq" id="WP_261286297.1">
    <property type="nucleotide sequence ID" value="NZ_CAMKNT010000026.1"/>
</dbReference>
<dbReference type="Proteomes" id="UP000248897">
    <property type="component" value="Chromosome 1"/>
</dbReference>
<proteinExistence type="predicted"/>
<evidence type="ECO:0000313" key="2">
    <source>
        <dbReference type="EMBL" id="SQI44934.1"/>
    </source>
</evidence>
<keyword evidence="1" id="KW-0472">Membrane</keyword>
<protein>
    <submittedName>
        <fullName evidence="2">Uncharacterized protein</fullName>
    </submittedName>
</protein>
<feature type="transmembrane region" description="Helical" evidence="1">
    <location>
        <begin position="25"/>
        <end position="41"/>
    </location>
</feature>
<reference evidence="2 3" key="1">
    <citation type="submission" date="2018-06" db="EMBL/GenBank/DDBJ databases">
        <authorList>
            <consortium name="Pathogen Informatics"/>
            <person name="Doyle S."/>
        </authorList>
    </citation>
    <scope>NUCLEOTIDE SEQUENCE [LARGE SCALE GENOMIC DNA]</scope>
    <source>
        <strain evidence="2 3">NCTC12961</strain>
    </source>
</reference>
<keyword evidence="1" id="KW-0812">Transmembrane</keyword>
<evidence type="ECO:0000313" key="3">
    <source>
        <dbReference type="Proteomes" id="UP000248897"/>
    </source>
</evidence>
<dbReference type="EMBL" id="LS483469">
    <property type="protein sequence ID" value="SQI44934.1"/>
    <property type="molecule type" value="Genomic_DNA"/>
</dbReference>
<sequence>MKRKDVRPDYHVEYGEEWKPEKTSKWFWVLLIAIIGFLVAIS</sequence>
<evidence type="ECO:0000256" key="1">
    <source>
        <dbReference type="SAM" id="Phobius"/>
    </source>
</evidence>
<gene>
    <name evidence="2" type="ORF">NCTC12961_04828</name>
</gene>
<dbReference type="AlphaFoldDB" id="A0A2X4Y8W9"/>
<keyword evidence="1" id="KW-1133">Transmembrane helix</keyword>
<accession>A0A2X4Y8W9</accession>
<organism evidence="2 3">
    <name type="scientific">Serratia plymuthica</name>
    <dbReference type="NCBI Taxonomy" id="82996"/>
    <lineage>
        <taxon>Bacteria</taxon>
        <taxon>Pseudomonadati</taxon>
        <taxon>Pseudomonadota</taxon>
        <taxon>Gammaproteobacteria</taxon>
        <taxon>Enterobacterales</taxon>
        <taxon>Yersiniaceae</taxon>
        <taxon>Serratia</taxon>
    </lineage>
</organism>